<dbReference type="Proteomes" id="UP000007879">
    <property type="component" value="Unassembled WGS sequence"/>
</dbReference>
<dbReference type="EnsemblMetazoa" id="Aqu2.1.22993_001">
    <property type="protein sequence ID" value="Aqu2.1.22993_001"/>
    <property type="gene ID" value="Aqu2.1.22993"/>
</dbReference>
<dbReference type="KEGG" id="aqu:109584645"/>
<dbReference type="OrthoDB" id="2151530at2759"/>
<evidence type="ECO:0000313" key="3">
    <source>
        <dbReference type="EnsemblMetazoa" id="Aqu2.1.22993_001"/>
    </source>
</evidence>
<feature type="compositionally biased region" description="Polar residues" evidence="1">
    <location>
        <begin position="239"/>
        <end position="251"/>
    </location>
</feature>
<keyword evidence="4" id="KW-1185">Reference proteome</keyword>
<dbReference type="Pfam" id="PF15391">
    <property type="entry name" value="DUF4614"/>
    <property type="match status" value="1"/>
</dbReference>
<proteinExistence type="predicted"/>
<dbReference type="InterPro" id="IPR040120">
    <property type="entry name" value="C19orf44-like"/>
</dbReference>
<feature type="compositionally biased region" description="Basic and acidic residues" evidence="1">
    <location>
        <begin position="47"/>
        <end position="69"/>
    </location>
</feature>
<dbReference type="InParanoid" id="A0A1X7U5R2"/>
<protein>
    <recommendedName>
        <fullName evidence="2">DUF4614 domain-containing protein</fullName>
    </recommendedName>
</protein>
<gene>
    <name evidence="3" type="primary">109584645</name>
</gene>
<feature type="region of interest" description="Disordered" evidence="1">
    <location>
        <begin position="94"/>
        <end position="272"/>
    </location>
</feature>
<dbReference type="AlphaFoldDB" id="A0A1X7U5R2"/>
<organism evidence="3">
    <name type="scientific">Amphimedon queenslandica</name>
    <name type="common">Sponge</name>
    <dbReference type="NCBI Taxonomy" id="400682"/>
    <lineage>
        <taxon>Eukaryota</taxon>
        <taxon>Metazoa</taxon>
        <taxon>Porifera</taxon>
        <taxon>Demospongiae</taxon>
        <taxon>Heteroscleromorpha</taxon>
        <taxon>Haplosclerida</taxon>
        <taxon>Niphatidae</taxon>
        <taxon>Amphimedon</taxon>
    </lineage>
</organism>
<evidence type="ECO:0000256" key="1">
    <source>
        <dbReference type="SAM" id="MobiDB-lite"/>
    </source>
</evidence>
<evidence type="ECO:0000313" key="4">
    <source>
        <dbReference type="Proteomes" id="UP000007879"/>
    </source>
</evidence>
<feature type="compositionally biased region" description="Basic and acidic residues" evidence="1">
    <location>
        <begin position="139"/>
        <end position="149"/>
    </location>
</feature>
<accession>A0A1X7U5R2</accession>
<feature type="domain" description="DUF4614" evidence="2">
    <location>
        <begin position="192"/>
        <end position="368"/>
    </location>
</feature>
<dbReference type="PANTHER" id="PTHR22409:SF2">
    <property type="entry name" value="CHROMOSOME 19 OPEN READING FRAME 44"/>
    <property type="match status" value="1"/>
</dbReference>
<reference evidence="4" key="1">
    <citation type="journal article" date="2010" name="Nature">
        <title>The Amphimedon queenslandica genome and the evolution of animal complexity.</title>
        <authorList>
            <person name="Srivastava M."/>
            <person name="Simakov O."/>
            <person name="Chapman J."/>
            <person name="Fahey B."/>
            <person name="Gauthier M.E."/>
            <person name="Mitros T."/>
            <person name="Richards G.S."/>
            <person name="Conaco C."/>
            <person name="Dacre M."/>
            <person name="Hellsten U."/>
            <person name="Larroux C."/>
            <person name="Putnam N.H."/>
            <person name="Stanke M."/>
            <person name="Adamska M."/>
            <person name="Darling A."/>
            <person name="Degnan S.M."/>
            <person name="Oakley T.H."/>
            <person name="Plachetzki D.C."/>
            <person name="Zhai Y."/>
            <person name="Adamski M."/>
            <person name="Calcino A."/>
            <person name="Cummins S.F."/>
            <person name="Goodstein D.M."/>
            <person name="Harris C."/>
            <person name="Jackson D.J."/>
            <person name="Leys S.P."/>
            <person name="Shu S."/>
            <person name="Woodcroft B.J."/>
            <person name="Vervoort M."/>
            <person name="Kosik K.S."/>
            <person name="Manning G."/>
            <person name="Degnan B.M."/>
            <person name="Rokhsar D.S."/>
        </authorList>
    </citation>
    <scope>NUCLEOTIDE SEQUENCE [LARGE SCALE GENOMIC DNA]</scope>
</reference>
<evidence type="ECO:0000259" key="2">
    <source>
        <dbReference type="Pfam" id="PF15391"/>
    </source>
</evidence>
<feature type="region of interest" description="Disordered" evidence="1">
    <location>
        <begin position="47"/>
        <end position="78"/>
    </location>
</feature>
<reference evidence="3" key="2">
    <citation type="submission" date="2017-05" db="UniProtKB">
        <authorList>
            <consortium name="EnsemblMetazoa"/>
        </authorList>
    </citation>
    <scope>IDENTIFICATION</scope>
</reference>
<sequence length="388" mass="43374">MAANYSSKRPSRGEGGHELSFYLKNTRELIKTGGVGGVSSHAHFKGNEWTKKKEETLSKEELLSDKEETTLSSESNSGSLIEYNKRRTLLNHTHLETVSGRDRSMTSENVESWMESSSDEEENSLLKNVQFQVSDEESDRSADDGRRGLEAGSIVLTINDLMSEDENGKNTKMNFKMESDVSLASKNSTDEYEEESIYSNTQTVTDREEEESIKTDNGDLLADYSSDDFEEDDDDETLVGSSSNLDASTRPHSLPRQPDTLKNIGTQTDGEREVEEKTSFLLPPVDGGHLNTTPLLPHIVRPEALEVLAGYSPALLAIKDLTNSQLALTRHFIARAQCLSDSILTSTQPDHQYVTLDGTQEYIKAHKPKVLSYSEALERVKRKERQQN</sequence>
<name>A0A1X7U5R2_AMPQE</name>
<dbReference type="InterPro" id="IPR027884">
    <property type="entry name" value="DUF4614"/>
</dbReference>
<feature type="compositionally biased region" description="Basic and acidic residues" evidence="1">
    <location>
        <begin position="94"/>
        <end position="105"/>
    </location>
</feature>
<dbReference type="EnsemblMetazoa" id="XM_020000462.1">
    <property type="protein sequence ID" value="XP_019856021.1"/>
    <property type="gene ID" value="LOC109584645"/>
</dbReference>
<dbReference type="PANTHER" id="PTHR22409">
    <property type="entry name" value="CHROMOSOME 19 OPEN READING FRAME 44"/>
    <property type="match status" value="1"/>
</dbReference>
<feature type="compositionally biased region" description="Acidic residues" evidence="1">
    <location>
        <begin position="225"/>
        <end position="237"/>
    </location>
</feature>